<dbReference type="NCBIfam" id="TIGR00046">
    <property type="entry name" value="RsmE family RNA methyltransferase"/>
    <property type="match status" value="1"/>
</dbReference>
<evidence type="ECO:0000256" key="4">
    <source>
        <dbReference type="ARBA" id="ARBA00022552"/>
    </source>
</evidence>
<evidence type="ECO:0000256" key="5">
    <source>
        <dbReference type="ARBA" id="ARBA00022603"/>
    </source>
</evidence>
<evidence type="ECO:0000256" key="10">
    <source>
        <dbReference type="PIRNR" id="PIRNR015601"/>
    </source>
</evidence>
<dbReference type="Proteomes" id="UP000555838">
    <property type="component" value="Unassembled WGS sequence"/>
</dbReference>
<comment type="similarity">
    <text evidence="2 10">Belongs to the RNA methyltransferase RsmE family.</text>
</comment>
<evidence type="ECO:0000256" key="3">
    <source>
        <dbReference type="ARBA" id="ARBA00022490"/>
    </source>
</evidence>
<gene>
    <name evidence="12" type="ORF">HNP68_000792</name>
</gene>
<dbReference type="InterPro" id="IPR029026">
    <property type="entry name" value="tRNA_m1G_MTases_N"/>
</dbReference>
<comment type="function">
    <text evidence="8 10">Specifically methylates the N3 position of the uracil ring of uridine 1498 (m3U1498) in 16S rRNA. Acts on the fully assembled 30S ribosomal subunit.</text>
</comment>
<keyword evidence="13" id="KW-1185">Reference proteome</keyword>
<reference evidence="12 13" key="1">
    <citation type="submission" date="2020-08" db="EMBL/GenBank/DDBJ databases">
        <title>Genomic Encyclopedia of Type Strains, Phase IV (KMG-IV): sequencing the most valuable type-strain genomes for metagenomic binning, comparative biology and taxonomic classification.</title>
        <authorList>
            <person name="Goeker M."/>
        </authorList>
    </citation>
    <scope>NUCLEOTIDE SEQUENCE [LARGE SCALE GENOMIC DNA]</scope>
    <source>
        <strain evidence="12 13">DSM 24625</strain>
    </source>
</reference>
<evidence type="ECO:0000256" key="7">
    <source>
        <dbReference type="ARBA" id="ARBA00022691"/>
    </source>
</evidence>
<keyword evidence="5 10" id="KW-0489">Methyltransferase</keyword>
<evidence type="ECO:0000256" key="6">
    <source>
        <dbReference type="ARBA" id="ARBA00022679"/>
    </source>
</evidence>
<keyword evidence="3 10" id="KW-0963">Cytoplasm</keyword>
<dbReference type="Gene3D" id="3.40.1280.10">
    <property type="match status" value="1"/>
</dbReference>
<dbReference type="EC" id="2.1.1.193" evidence="10"/>
<evidence type="ECO:0000313" key="12">
    <source>
        <dbReference type="EMBL" id="MBB6043179.1"/>
    </source>
</evidence>
<comment type="caution">
    <text evidence="12">The sequence shown here is derived from an EMBL/GenBank/DDBJ whole genome shotgun (WGS) entry which is preliminary data.</text>
</comment>
<protein>
    <recommendedName>
        <fullName evidence="10">Ribosomal RNA small subunit methyltransferase E</fullName>
        <ecNumber evidence="10">2.1.1.193</ecNumber>
    </recommendedName>
</protein>
<dbReference type="Pfam" id="PF04452">
    <property type="entry name" value="Methyltrans_RNA"/>
    <property type="match status" value="1"/>
</dbReference>
<comment type="catalytic activity">
    <reaction evidence="9 10">
        <text>uridine(1498) in 16S rRNA + S-adenosyl-L-methionine = N(3)-methyluridine(1498) in 16S rRNA + S-adenosyl-L-homocysteine + H(+)</text>
        <dbReference type="Rhea" id="RHEA:42920"/>
        <dbReference type="Rhea" id="RHEA-COMP:10283"/>
        <dbReference type="Rhea" id="RHEA-COMP:10284"/>
        <dbReference type="ChEBI" id="CHEBI:15378"/>
        <dbReference type="ChEBI" id="CHEBI:57856"/>
        <dbReference type="ChEBI" id="CHEBI:59789"/>
        <dbReference type="ChEBI" id="CHEBI:65315"/>
        <dbReference type="ChEBI" id="CHEBI:74502"/>
        <dbReference type="EC" id="2.1.1.193"/>
    </reaction>
</comment>
<evidence type="ECO:0000256" key="8">
    <source>
        <dbReference type="ARBA" id="ARBA00025699"/>
    </source>
</evidence>
<dbReference type="CDD" id="cd18084">
    <property type="entry name" value="RsmE-like"/>
    <property type="match status" value="1"/>
</dbReference>
<dbReference type="InterPro" id="IPR046886">
    <property type="entry name" value="RsmE_MTase_dom"/>
</dbReference>
<dbReference type="InterPro" id="IPR029028">
    <property type="entry name" value="Alpha/beta_knot_MTases"/>
</dbReference>
<dbReference type="PANTHER" id="PTHR30027:SF3">
    <property type="entry name" value="16S RRNA (URACIL(1498)-N(3))-METHYLTRANSFERASE"/>
    <property type="match status" value="1"/>
</dbReference>
<evidence type="ECO:0000256" key="1">
    <source>
        <dbReference type="ARBA" id="ARBA00004496"/>
    </source>
</evidence>
<feature type="domain" description="Ribosomal RNA small subunit methyltransferase E methyltransferase" evidence="11">
    <location>
        <begin position="74"/>
        <end position="229"/>
    </location>
</feature>
<keyword evidence="7 10" id="KW-0949">S-adenosyl-L-methionine</keyword>
<evidence type="ECO:0000313" key="13">
    <source>
        <dbReference type="Proteomes" id="UP000555838"/>
    </source>
</evidence>
<comment type="subcellular location">
    <subcellularLocation>
        <location evidence="1 10">Cytoplasm</location>
    </subcellularLocation>
</comment>
<dbReference type="InterPro" id="IPR006700">
    <property type="entry name" value="RsmE"/>
</dbReference>
<dbReference type="NCBIfam" id="NF008701">
    <property type="entry name" value="PRK11713.5-5"/>
    <property type="match status" value="1"/>
</dbReference>
<sequence length="238" mass="27479">MNLMLITFNEFKTGIPLNDTRAEHLVKILKLKESEKFKFGILGEKNIYHCVYKKDTKLFFKKIFKIEESNTLKKLNVLIGMIRPIVARRIIKELASIGIYEIIFFNTELTEKSYLNSKIFKSNDYEKHLIAGAMQGGITYLPKIKIMKNLKDSLQYIKQENFEIKVLLEKNSKKKLIDIEQINNATIIVGPERGFTEKEKNLITQYNFSSYSISSNILRTETAIIAASIITASKLINI</sequence>
<dbReference type="PANTHER" id="PTHR30027">
    <property type="entry name" value="RIBOSOMAL RNA SMALL SUBUNIT METHYLTRANSFERASE E"/>
    <property type="match status" value="1"/>
</dbReference>
<dbReference type="GO" id="GO:0008168">
    <property type="term" value="F:methyltransferase activity"/>
    <property type="evidence" value="ECO:0007669"/>
    <property type="project" value="UniProtKB-KW"/>
</dbReference>
<dbReference type="PIRSF" id="PIRSF015601">
    <property type="entry name" value="MTase_slr0722"/>
    <property type="match status" value="1"/>
</dbReference>
<keyword evidence="6 10" id="KW-0808">Transferase</keyword>
<keyword evidence="4 10" id="KW-0698">rRNA processing</keyword>
<dbReference type="EMBL" id="JACHFG010000002">
    <property type="protein sequence ID" value="MBB6043179.1"/>
    <property type="molecule type" value="Genomic_DNA"/>
</dbReference>
<accession>A0ABR6PBQ9</accession>
<evidence type="ECO:0000259" key="11">
    <source>
        <dbReference type="Pfam" id="PF04452"/>
    </source>
</evidence>
<dbReference type="RefSeq" id="WP_183220679.1">
    <property type="nucleotide sequence ID" value="NZ_CP123998.1"/>
</dbReference>
<name>A0ABR6PBQ9_9SPIR</name>
<proteinExistence type="inferred from homology"/>
<dbReference type="SUPFAM" id="SSF75217">
    <property type="entry name" value="alpha/beta knot"/>
    <property type="match status" value="1"/>
</dbReference>
<evidence type="ECO:0000256" key="9">
    <source>
        <dbReference type="ARBA" id="ARBA00047944"/>
    </source>
</evidence>
<dbReference type="GO" id="GO:0032259">
    <property type="term" value="P:methylation"/>
    <property type="evidence" value="ECO:0007669"/>
    <property type="project" value="UniProtKB-KW"/>
</dbReference>
<evidence type="ECO:0000256" key="2">
    <source>
        <dbReference type="ARBA" id="ARBA00005528"/>
    </source>
</evidence>
<organism evidence="12 13">
    <name type="scientific">Borreliella yangtzensis</name>
    <dbReference type="NCBI Taxonomy" id="683292"/>
    <lineage>
        <taxon>Bacteria</taxon>
        <taxon>Pseudomonadati</taxon>
        <taxon>Spirochaetota</taxon>
        <taxon>Spirochaetia</taxon>
        <taxon>Spirochaetales</taxon>
        <taxon>Borreliaceae</taxon>
        <taxon>Borreliella</taxon>
    </lineage>
</organism>